<keyword evidence="5 7" id="KW-0648">Protein biosynthesis</keyword>
<dbReference type="InterPro" id="IPR004364">
    <property type="entry name" value="Aa-tRNA-synt_II"/>
</dbReference>
<dbReference type="InterPro" id="IPR002312">
    <property type="entry name" value="Asp/Asn-tRNA-synth_IIb"/>
</dbReference>
<dbReference type="PROSITE" id="PS50862">
    <property type="entry name" value="AA_TRNA_LIGASE_II"/>
    <property type="match status" value="1"/>
</dbReference>
<dbReference type="CDD" id="cd04318">
    <property type="entry name" value="EcAsnRS_like_N"/>
    <property type="match status" value="1"/>
</dbReference>
<dbReference type="NCBIfam" id="TIGR00457">
    <property type="entry name" value="asnS"/>
    <property type="match status" value="1"/>
</dbReference>
<keyword evidence="3 7" id="KW-0547">Nucleotide-binding</keyword>
<protein>
    <recommendedName>
        <fullName evidence="7">Asparagine--tRNA ligase</fullName>
        <ecNumber evidence="7">6.1.1.22</ecNumber>
    </recommendedName>
    <alternativeName>
        <fullName evidence="7">Asparaginyl-tRNA synthetase</fullName>
        <shortName evidence="7">AsnRS</shortName>
    </alternativeName>
</protein>
<proteinExistence type="inferred from homology"/>
<evidence type="ECO:0000256" key="6">
    <source>
        <dbReference type="ARBA" id="ARBA00023146"/>
    </source>
</evidence>
<evidence type="ECO:0000256" key="1">
    <source>
        <dbReference type="ARBA" id="ARBA00008226"/>
    </source>
</evidence>
<dbReference type="PANTHER" id="PTHR22594">
    <property type="entry name" value="ASPARTYL/LYSYL-TRNA SYNTHETASE"/>
    <property type="match status" value="1"/>
</dbReference>
<comment type="catalytic activity">
    <reaction evidence="7">
        <text>tRNA(Asn) + L-asparagine + ATP = L-asparaginyl-tRNA(Asn) + AMP + diphosphate + H(+)</text>
        <dbReference type="Rhea" id="RHEA:11180"/>
        <dbReference type="Rhea" id="RHEA-COMP:9659"/>
        <dbReference type="Rhea" id="RHEA-COMP:9674"/>
        <dbReference type="ChEBI" id="CHEBI:15378"/>
        <dbReference type="ChEBI" id="CHEBI:30616"/>
        <dbReference type="ChEBI" id="CHEBI:33019"/>
        <dbReference type="ChEBI" id="CHEBI:58048"/>
        <dbReference type="ChEBI" id="CHEBI:78442"/>
        <dbReference type="ChEBI" id="CHEBI:78515"/>
        <dbReference type="ChEBI" id="CHEBI:456215"/>
        <dbReference type="EC" id="6.1.1.22"/>
    </reaction>
</comment>
<dbReference type="AlphaFoldDB" id="A0A5C8V5F8"/>
<evidence type="ECO:0000256" key="3">
    <source>
        <dbReference type="ARBA" id="ARBA00022741"/>
    </source>
</evidence>
<dbReference type="RefSeq" id="WP_147740946.1">
    <property type="nucleotide sequence ID" value="NZ_VRUR01000001.1"/>
</dbReference>
<accession>A0A5C8V5F8</accession>
<dbReference type="CDD" id="cd00776">
    <property type="entry name" value="AsxRS_core"/>
    <property type="match status" value="1"/>
</dbReference>
<evidence type="ECO:0000259" key="8">
    <source>
        <dbReference type="PROSITE" id="PS50862"/>
    </source>
</evidence>
<dbReference type="EC" id="6.1.1.22" evidence="7"/>
<evidence type="ECO:0000256" key="4">
    <source>
        <dbReference type="ARBA" id="ARBA00022840"/>
    </source>
</evidence>
<keyword evidence="4 7" id="KW-0067">ATP-binding</keyword>
<dbReference type="SUPFAM" id="SSF55681">
    <property type="entry name" value="Class II aaRS and biotin synthetases"/>
    <property type="match status" value="1"/>
</dbReference>
<dbReference type="InterPro" id="IPR045864">
    <property type="entry name" value="aa-tRNA-synth_II/BPL/LPL"/>
</dbReference>
<keyword evidence="6 7" id="KW-0030">Aminoacyl-tRNA synthetase</keyword>
<keyword evidence="7" id="KW-0963">Cytoplasm</keyword>
<dbReference type="InterPro" id="IPR004365">
    <property type="entry name" value="NA-bd_OB_tRNA"/>
</dbReference>
<evidence type="ECO:0000256" key="7">
    <source>
        <dbReference type="HAMAP-Rule" id="MF_00534"/>
    </source>
</evidence>
<evidence type="ECO:0000313" key="10">
    <source>
        <dbReference type="Proteomes" id="UP000321456"/>
    </source>
</evidence>
<dbReference type="PRINTS" id="PR01042">
    <property type="entry name" value="TRNASYNTHASP"/>
</dbReference>
<comment type="subcellular location">
    <subcellularLocation>
        <location evidence="7">Cytoplasm</location>
    </subcellularLocation>
</comment>
<dbReference type="PANTHER" id="PTHR22594:SF34">
    <property type="entry name" value="ASPARAGINE--TRNA LIGASE, MITOCHONDRIAL-RELATED"/>
    <property type="match status" value="1"/>
</dbReference>
<gene>
    <name evidence="7 9" type="primary">asnS</name>
    <name evidence="9" type="ORF">FVB32_02155</name>
</gene>
<dbReference type="GO" id="GO:0005737">
    <property type="term" value="C:cytoplasm"/>
    <property type="evidence" value="ECO:0007669"/>
    <property type="project" value="UniProtKB-SubCell"/>
</dbReference>
<feature type="domain" description="Aminoacyl-transfer RNA synthetases class-II family profile" evidence="8">
    <location>
        <begin position="131"/>
        <end position="467"/>
    </location>
</feature>
<dbReference type="GO" id="GO:0004816">
    <property type="term" value="F:asparagine-tRNA ligase activity"/>
    <property type="evidence" value="ECO:0007669"/>
    <property type="project" value="UniProtKB-UniRule"/>
</dbReference>
<dbReference type="GO" id="GO:0006421">
    <property type="term" value="P:asparaginyl-tRNA aminoacylation"/>
    <property type="evidence" value="ECO:0007669"/>
    <property type="project" value="UniProtKB-UniRule"/>
</dbReference>
<dbReference type="Pfam" id="PF00152">
    <property type="entry name" value="tRNA-synt_2"/>
    <property type="match status" value="1"/>
</dbReference>
<dbReference type="HAMAP" id="MF_00534">
    <property type="entry name" value="Asn_tRNA_synth"/>
    <property type="match status" value="1"/>
</dbReference>
<evidence type="ECO:0000256" key="2">
    <source>
        <dbReference type="ARBA" id="ARBA00022598"/>
    </source>
</evidence>
<comment type="similarity">
    <text evidence="1 7">Belongs to the class-II aminoacyl-tRNA synthetase family.</text>
</comment>
<dbReference type="EMBL" id="VRUR01000001">
    <property type="protein sequence ID" value="TXN37115.1"/>
    <property type="molecule type" value="Genomic_DNA"/>
</dbReference>
<dbReference type="NCBIfam" id="NF003037">
    <property type="entry name" value="PRK03932.1"/>
    <property type="match status" value="1"/>
</dbReference>
<reference evidence="9 10" key="1">
    <citation type="submission" date="2019-08" db="EMBL/GenBank/DDBJ databases">
        <title>Professor.</title>
        <authorList>
            <person name="Park J.S."/>
        </authorList>
    </citation>
    <scope>NUCLEOTIDE SEQUENCE [LARGE SCALE GENOMIC DNA]</scope>
    <source>
        <strain evidence="9 10">176CP5-101</strain>
    </source>
</reference>
<comment type="caution">
    <text evidence="9">The sequence shown here is derived from an EMBL/GenBank/DDBJ whole genome shotgun (WGS) entry which is preliminary data.</text>
</comment>
<dbReference type="Pfam" id="PF01336">
    <property type="entry name" value="tRNA_anti-codon"/>
    <property type="match status" value="1"/>
</dbReference>
<dbReference type="Gene3D" id="3.30.930.10">
    <property type="entry name" value="Bira Bifunctional Protein, Domain 2"/>
    <property type="match status" value="1"/>
</dbReference>
<dbReference type="Gene3D" id="2.40.50.140">
    <property type="entry name" value="Nucleic acid-binding proteins"/>
    <property type="match status" value="1"/>
</dbReference>
<dbReference type="InterPro" id="IPR006195">
    <property type="entry name" value="aa-tRNA-synth_II"/>
</dbReference>
<name>A0A5C8V5F8_9FLAO</name>
<dbReference type="InterPro" id="IPR004522">
    <property type="entry name" value="Asn-tRNA-ligase"/>
</dbReference>
<organism evidence="9 10">
    <name type="scientific">Flagellimonas hymeniacidonis</name>
    <dbReference type="NCBI Taxonomy" id="2603628"/>
    <lineage>
        <taxon>Bacteria</taxon>
        <taxon>Pseudomonadati</taxon>
        <taxon>Bacteroidota</taxon>
        <taxon>Flavobacteriia</taxon>
        <taxon>Flavobacteriales</taxon>
        <taxon>Flavobacteriaceae</taxon>
        <taxon>Flagellimonas</taxon>
    </lineage>
</organism>
<evidence type="ECO:0000256" key="5">
    <source>
        <dbReference type="ARBA" id="ARBA00022917"/>
    </source>
</evidence>
<keyword evidence="2 7" id="KW-0436">Ligase</keyword>
<dbReference type="InterPro" id="IPR012340">
    <property type="entry name" value="NA-bd_OB-fold"/>
</dbReference>
<dbReference type="Proteomes" id="UP000321456">
    <property type="component" value="Unassembled WGS sequence"/>
</dbReference>
<dbReference type="SUPFAM" id="SSF50249">
    <property type="entry name" value="Nucleic acid-binding proteins"/>
    <property type="match status" value="1"/>
</dbReference>
<keyword evidence="10" id="KW-1185">Reference proteome</keyword>
<evidence type="ECO:0000313" key="9">
    <source>
        <dbReference type="EMBL" id="TXN37115.1"/>
    </source>
</evidence>
<dbReference type="GO" id="GO:0005524">
    <property type="term" value="F:ATP binding"/>
    <property type="evidence" value="ECO:0007669"/>
    <property type="project" value="UniProtKB-UniRule"/>
</dbReference>
<sequence length="477" mass="54815">MNSYSIKELLSTQPIGDAVEINGWVKTFRSNRFIALNDGSTIHNLQCVVDFENFDETLLKQISTGAALKISGTLVESQGRGQSVEIQANAVFVHGTADPETYPIQPKKHSLEFLREKAHLRVRTNTFSAVMRVRSALSFAIHSYFQQNGFYYMHAPIVTGSDAEGAGEMFRVSTLDPKNPPLNEQGEVDYTQDFFGKETNLTVSGQLEAETYAMGLGKVYTFGPTFRAENSNTSRHLAEFWMIEPEMAFYDLDANMDLSEDFIKWILKYVLDNCQDDLEFLEKRLLDEEKSKPQNERSEMPLIEKLKFVVENNFKRVSYTEAIDILKNSKPNKKKKFQFPIDEWGADLQSEHERFLVEKHFKCPVILFDYPANIKAFYMRLNEDEKTVRAMDVLFPGIGEIVGGSQREERLDVLQQKIKELNIDEKELWWYLDLRRFGTAVHSGFGLGFERMVQFATGMGNIRDVIPYPRTPQNAEF</sequence>
<comment type="subunit">
    <text evidence="7">Homodimer.</text>
</comment>
<dbReference type="GO" id="GO:0003676">
    <property type="term" value="F:nucleic acid binding"/>
    <property type="evidence" value="ECO:0007669"/>
    <property type="project" value="InterPro"/>
</dbReference>
<dbReference type="FunFam" id="3.30.930.10:FF:000016">
    <property type="entry name" value="Asparagine--tRNA ligase"/>
    <property type="match status" value="1"/>
</dbReference>